<dbReference type="AlphaFoldDB" id="A0AAP0ND14"/>
<protein>
    <submittedName>
        <fullName evidence="3">Uncharacterized protein</fullName>
    </submittedName>
</protein>
<dbReference type="GO" id="GO:0005634">
    <property type="term" value="C:nucleus"/>
    <property type="evidence" value="ECO:0007669"/>
    <property type="project" value="TreeGrafter"/>
</dbReference>
<dbReference type="Proteomes" id="UP001415857">
    <property type="component" value="Unassembled WGS sequence"/>
</dbReference>
<dbReference type="InterPro" id="IPR057011">
    <property type="entry name" value="ULT1/2_SAND"/>
</dbReference>
<organism evidence="3 4">
    <name type="scientific">Liquidambar formosana</name>
    <name type="common">Formosan gum</name>
    <dbReference type="NCBI Taxonomy" id="63359"/>
    <lineage>
        <taxon>Eukaryota</taxon>
        <taxon>Viridiplantae</taxon>
        <taxon>Streptophyta</taxon>
        <taxon>Embryophyta</taxon>
        <taxon>Tracheophyta</taxon>
        <taxon>Spermatophyta</taxon>
        <taxon>Magnoliopsida</taxon>
        <taxon>eudicotyledons</taxon>
        <taxon>Gunneridae</taxon>
        <taxon>Pentapetalae</taxon>
        <taxon>Saxifragales</taxon>
        <taxon>Altingiaceae</taxon>
        <taxon>Liquidambar</taxon>
    </lineage>
</organism>
<dbReference type="Pfam" id="PF23292">
    <property type="entry name" value="SAND_ULT1"/>
    <property type="match status" value="1"/>
</dbReference>
<gene>
    <name evidence="3" type="ORF">L1049_000802</name>
</gene>
<accession>A0AAP0ND14</accession>
<dbReference type="InterPro" id="IPR057012">
    <property type="entry name" value="ULT1/2_Znf"/>
</dbReference>
<proteinExistence type="predicted"/>
<keyword evidence="4" id="KW-1185">Reference proteome</keyword>
<dbReference type="PANTHER" id="PTHR34053">
    <property type="entry name" value="PROTEIN ULTRAPETALA 1"/>
    <property type="match status" value="1"/>
</dbReference>
<evidence type="ECO:0000259" key="1">
    <source>
        <dbReference type="Pfam" id="PF23292"/>
    </source>
</evidence>
<evidence type="ECO:0000313" key="4">
    <source>
        <dbReference type="Proteomes" id="UP001415857"/>
    </source>
</evidence>
<dbReference type="InterPro" id="IPR020533">
    <property type="entry name" value="Developmental_reg_ULTRAPETALA"/>
</dbReference>
<evidence type="ECO:0000259" key="2">
    <source>
        <dbReference type="Pfam" id="PF23293"/>
    </source>
</evidence>
<dbReference type="GO" id="GO:0005829">
    <property type="term" value="C:cytosol"/>
    <property type="evidence" value="ECO:0007669"/>
    <property type="project" value="TreeGrafter"/>
</dbReference>
<dbReference type="PANTHER" id="PTHR34053:SF2">
    <property type="entry name" value="SAND DOMAIN-CONTAINING PROTEIN"/>
    <property type="match status" value="1"/>
</dbReference>
<feature type="domain" description="ULTRAPETALA1/2 zinc finger" evidence="2">
    <location>
        <begin position="62"/>
        <end position="159"/>
    </location>
</feature>
<feature type="domain" description="ULTRAPETALA1/2 SAND" evidence="1">
    <location>
        <begin position="1"/>
        <end position="42"/>
    </location>
</feature>
<comment type="caution">
    <text evidence="3">The sequence shown here is derived from an EMBL/GenBank/DDBJ whole genome shotgun (WGS) entry which is preliminary data.</text>
</comment>
<name>A0AAP0ND14_LIQFO</name>
<dbReference type="Pfam" id="PF23293">
    <property type="entry name" value="zf_ULT1"/>
    <property type="match status" value="1"/>
</dbReference>
<sequence length="164" mass="19482">MTPEEFGRHAGKQDAKKWKSQIWVILEGRKVRLWRTPLLKFYKEPSNEADGSSSSRGRQRCHRDEFLRCSRCNKERRFRLRTREDCRIYHDALAKRRWRCADKPNNEITCNDDEERASRKICRGCPRTPICDGCTSCVCFGCYNCRFSDCSCRTCVDYIRNVQH</sequence>
<evidence type="ECO:0000313" key="3">
    <source>
        <dbReference type="EMBL" id="KAK9269034.1"/>
    </source>
</evidence>
<reference evidence="3 4" key="1">
    <citation type="journal article" date="2024" name="Plant J.">
        <title>Genome sequences and population genomics reveal climatic adaptation and genomic divergence between two closely related sweetgum species.</title>
        <authorList>
            <person name="Xu W.Q."/>
            <person name="Ren C.Q."/>
            <person name="Zhang X.Y."/>
            <person name="Comes H.P."/>
            <person name="Liu X.H."/>
            <person name="Li Y.G."/>
            <person name="Kettle C.J."/>
            <person name="Jalonen R."/>
            <person name="Gaisberger H."/>
            <person name="Ma Y.Z."/>
            <person name="Qiu Y.X."/>
        </authorList>
    </citation>
    <scope>NUCLEOTIDE SEQUENCE [LARGE SCALE GENOMIC DNA]</scope>
    <source>
        <strain evidence="3">Hangzhou</strain>
    </source>
</reference>
<dbReference type="EMBL" id="JBBPBK010000015">
    <property type="protein sequence ID" value="KAK9269034.1"/>
    <property type="molecule type" value="Genomic_DNA"/>
</dbReference>